<dbReference type="InterPro" id="IPR012337">
    <property type="entry name" value="RNaseH-like_sf"/>
</dbReference>
<feature type="domain" description="RNase H type-1" evidence="1">
    <location>
        <begin position="153"/>
        <end position="274"/>
    </location>
</feature>
<dbReference type="InterPro" id="IPR044730">
    <property type="entry name" value="RNase_H-like_dom_plant"/>
</dbReference>
<dbReference type="InterPro" id="IPR052929">
    <property type="entry name" value="RNase_H-like_EbsB-rel"/>
</dbReference>
<dbReference type="Proteomes" id="UP001054252">
    <property type="component" value="Unassembled WGS sequence"/>
</dbReference>
<dbReference type="CDD" id="cd06222">
    <property type="entry name" value="RNase_H_like"/>
    <property type="match status" value="1"/>
</dbReference>
<proteinExistence type="predicted"/>
<protein>
    <recommendedName>
        <fullName evidence="1">RNase H type-1 domain-containing protein</fullName>
    </recommendedName>
</protein>
<dbReference type="SUPFAM" id="SSF53098">
    <property type="entry name" value="Ribonuclease H-like"/>
    <property type="match status" value="1"/>
</dbReference>
<dbReference type="GO" id="GO:0003676">
    <property type="term" value="F:nucleic acid binding"/>
    <property type="evidence" value="ECO:0007669"/>
    <property type="project" value="InterPro"/>
</dbReference>
<dbReference type="Pfam" id="PF13456">
    <property type="entry name" value="RVT_3"/>
    <property type="match status" value="1"/>
</dbReference>
<reference evidence="2 3" key="1">
    <citation type="journal article" date="2021" name="Commun. Biol.">
        <title>The genome of Shorea leprosula (Dipterocarpaceae) highlights the ecological relevance of drought in aseasonal tropical rainforests.</title>
        <authorList>
            <person name="Ng K.K.S."/>
            <person name="Kobayashi M.J."/>
            <person name="Fawcett J.A."/>
            <person name="Hatakeyama M."/>
            <person name="Paape T."/>
            <person name="Ng C.H."/>
            <person name="Ang C.C."/>
            <person name="Tnah L.H."/>
            <person name="Lee C.T."/>
            <person name="Nishiyama T."/>
            <person name="Sese J."/>
            <person name="O'Brien M.J."/>
            <person name="Copetti D."/>
            <person name="Mohd Noor M.I."/>
            <person name="Ong R.C."/>
            <person name="Putra M."/>
            <person name="Sireger I.Z."/>
            <person name="Indrioko S."/>
            <person name="Kosugi Y."/>
            <person name="Izuno A."/>
            <person name="Isagi Y."/>
            <person name="Lee S.L."/>
            <person name="Shimizu K.K."/>
        </authorList>
    </citation>
    <scope>NUCLEOTIDE SEQUENCE [LARGE SCALE GENOMIC DNA]</scope>
    <source>
        <strain evidence="2">214</strain>
    </source>
</reference>
<dbReference type="InterPro" id="IPR036397">
    <property type="entry name" value="RNaseH_sf"/>
</dbReference>
<keyword evidence="3" id="KW-1185">Reference proteome</keyword>
<dbReference type="EMBL" id="BPVZ01000043">
    <property type="protein sequence ID" value="GKV15373.1"/>
    <property type="molecule type" value="Genomic_DNA"/>
</dbReference>
<dbReference type="Gene3D" id="3.30.420.10">
    <property type="entry name" value="Ribonuclease H-like superfamily/Ribonuclease H"/>
    <property type="match status" value="1"/>
</dbReference>
<name>A0AAV5JSA4_9ROSI</name>
<sequence length="303" mass="33778">MNHDLCCSVLDDEIRSIVFQLGAFKAPGVDGFSGCFYQQHWDMVGPDSAFIPGRAIQDNILIAHEAFHGLQLKKSGKPNVLALKLDIRKAYDSVDWHCLESILKAHGFCEKWTQMELSHNHQDLLAPPTRTQPPKQQLKSSWLKLPNGIIKINIDASFSPNSGVAALAMVGRNSNGEICYRKTWSGMALTPLMAEADALLKAVLFAEDNGIQDAIFESDNQVLISSIHQPFQPLPWEARSLIIRIRQSNVRNPGFSFSFVPRTGNQVADWVARSSLHGQCPSYWAHCPPNILLHLLCKDVNNN</sequence>
<dbReference type="AlphaFoldDB" id="A0AAV5JSA4"/>
<evidence type="ECO:0000259" key="1">
    <source>
        <dbReference type="Pfam" id="PF13456"/>
    </source>
</evidence>
<organism evidence="2 3">
    <name type="scientific">Rubroshorea leprosula</name>
    <dbReference type="NCBI Taxonomy" id="152421"/>
    <lineage>
        <taxon>Eukaryota</taxon>
        <taxon>Viridiplantae</taxon>
        <taxon>Streptophyta</taxon>
        <taxon>Embryophyta</taxon>
        <taxon>Tracheophyta</taxon>
        <taxon>Spermatophyta</taxon>
        <taxon>Magnoliopsida</taxon>
        <taxon>eudicotyledons</taxon>
        <taxon>Gunneridae</taxon>
        <taxon>Pentapetalae</taxon>
        <taxon>rosids</taxon>
        <taxon>malvids</taxon>
        <taxon>Malvales</taxon>
        <taxon>Dipterocarpaceae</taxon>
        <taxon>Rubroshorea</taxon>
    </lineage>
</organism>
<dbReference type="PANTHER" id="PTHR47074">
    <property type="entry name" value="BNAC02G40300D PROTEIN"/>
    <property type="match status" value="1"/>
</dbReference>
<gene>
    <name evidence="2" type="ORF">SLEP1_g26166</name>
</gene>
<dbReference type="InterPro" id="IPR002156">
    <property type="entry name" value="RNaseH_domain"/>
</dbReference>
<evidence type="ECO:0000313" key="2">
    <source>
        <dbReference type="EMBL" id="GKV15373.1"/>
    </source>
</evidence>
<evidence type="ECO:0000313" key="3">
    <source>
        <dbReference type="Proteomes" id="UP001054252"/>
    </source>
</evidence>
<dbReference type="PANTHER" id="PTHR47074:SF11">
    <property type="entry name" value="REVERSE TRANSCRIPTASE-LIKE PROTEIN"/>
    <property type="match status" value="1"/>
</dbReference>
<comment type="caution">
    <text evidence="2">The sequence shown here is derived from an EMBL/GenBank/DDBJ whole genome shotgun (WGS) entry which is preliminary data.</text>
</comment>
<accession>A0AAV5JSA4</accession>
<dbReference type="GO" id="GO:0004523">
    <property type="term" value="F:RNA-DNA hybrid ribonuclease activity"/>
    <property type="evidence" value="ECO:0007669"/>
    <property type="project" value="InterPro"/>
</dbReference>